<comment type="subcellular location">
    <subcellularLocation>
        <location evidence="2">Cell membrane</location>
        <topology evidence="2">Multi-pass membrane protein</topology>
    </subcellularLocation>
</comment>
<dbReference type="PANTHER" id="PTHR30529">
    <property type="entry name" value="CYTOCHROME B561"/>
    <property type="match status" value="1"/>
</dbReference>
<dbReference type="GO" id="GO:0020037">
    <property type="term" value="F:heme binding"/>
    <property type="evidence" value="ECO:0007669"/>
    <property type="project" value="TreeGrafter"/>
</dbReference>
<evidence type="ECO:0000313" key="16">
    <source>
        <dbReference type="Proteomes" id="UP000281474"/>
    </source>
</evidence>
<keyword evidence="11 13" id="KW-0472">Membrane</keyword>
<organism evidence="15 16">
    <name type="scientific">Parashewanella curva</name>
    <dbReference type="NCBI Taxonomy" id="2338552"/>
    <lineage>
        <taxon>Bacteria</taxon>
        <taxon>Pseudomonadati</taxon>
        <taxon>Pseudomonadota</taxon>
        <taxon>Gammaproteobacteria</taxon>
        <taxon>Alteromonadales</taxon>
        <taxon>Shewanellaceae</taxon>
        <taxon>Parashewanella</taxon>
    </lineage>
</organism>
<comment type="cofactor">
    <cofactor evidence="1">
        <name>heme b</name>
        <dbReference type="ChEBI" id="CHEBI:60344"/>
    </cofactor>
</comment>
<dbReference type="GO" id="GO:0022904">
    <property type="term" value="P:respiratory electron transport chain"/>
    <property type="evidence" value="ECO:0007669"/>
    <property type="project" value="InterPro"/>
</dbReference>
<proteinExistence type="inferred from homology"/>
<feature type="transmembrane region" description="Helical" evidence="13">
    <location>
        <begin position="25"/>
        <end position="44"/>
    </location>
</feature>
<dbReference type="SUPFAM" id="SSF81342">
    <property type="entry name" value="Transmembrane di-heme cytochromes"/>
    <property type="match status" value="1"/>
</dbReference>
<dbReference type="AlphaFoldDB" id="A0A3L8Q0D5"/>
<evidence type="ECO:0000256" key="13">
    <source>
        <dbReference type="SAM" id="Phobius"/>
    </source>
</evidence>
<feature type="transmembrane region" description="Helical" evidence="13">
    <location>
        <begin position="56"/>
        <end position="76"/>
    </location>
</feature>
<comment type="similarity">
    <text evidence="12">Belongs to the cytochrome b561 family.</text>
</comment>
<keyword evidence="4" id="KW-1003">Cell membrane</keyword>
<evidence type="ECO:0000256" key="4">
    <source>
        <dbReference type="ARBA" id="ARBA00022475"/>
    </source>
</evidence>
<keyword evidence="16" id="KW-1185">Reference proteome</keyword>
<protein>
    <submittedName>
        <fullName evidence="15">Cytochrome b</fullName>
    </submittedName>
</protein>
<keyword evidence="7" id="KW-0479">Metal-binding</keyword>
<evidence type="ECO:0000256" key="9">
    <source>
        <dbReference type="ARBA" id="ARBA00022989"/>
    </source>
</evidence>
<sequence>MCLLQRGDYNTAVEIMNYKLSKLTIFMHWIVGFGMIGMLLLGWYMTTFEAHSLYPLHKSVGLLVICFSCMRILWRLKEGWFPPATPMEGYEKLASKTVHYALLIITLLFPISGMLMSAASGHGIAFFGHVLVSSNIDSATHKAIAINHSLAEIGKEIHRFLMWALAMIFLIHISAVIKHHFFSKDDTLNRMLGK</sequence>
<dbReference type="GO" id="GO:0009055">
    <property type="term" value="F:electron transfer activity"/>
    <property type="evidence" value="ECO:0007669"/>
    <property type="project" value="InterPro"/>
</dbReference>
<dbReference type="PANTHER" id="PTHR30529:SF1">
    <property type="entry name" value="CYTOCHROME B561 HOMOLOG 2"/>
    <property type="match status" value="1"/>
</dbReference>
<accession>A0A3L8Q0D5</accession>
<evidence type="ECO:0000256" key="12">
    <source>
        <dbReference type="ARBA" id="ARBA00037975"/>
    </source>
</evidence>
<evidence type="ECO:0000256" key="3">
    <source>
        <dbReference type="ARBA" id="ARBA00022448"/>
    </source>
</evidence>
<keyword evidence="6 13" id="KW-0812">Transmembrane</keyword>
<feature type="transmembrane region" description="Helical" evidence="13">
    <location>
        <begin position="160"/>
        <end position="181"/>
    </location>
</feature>
<dbReference type="GO" id="GO:0046872">
    <property type="term" value="F:metal ion binding"/>
    <property type="evidence" value="ECO:0007669"/>
    <property type="project" value="UniProtKB-KW"/>
</dbReference>
<evidence type="ECO:0000313" key="15">
    <source>
        <dbReference type="EMBL" id="RLV61094.1"/>
    </source>
</evidence>
<keyword evidence="3" id="KW-0813">Transport</keyword>
<comment type="caution">
    <text evidence="15">The sequence shown here is derived from an EMBL/GenBank/DDBJ whole genome shotgun (WGS) entry which is preliminary data.</text>
</comment>
<evidence type="ECO:0000259" key="14">
    <source>
        <dbReference type="Pfam" id="PF01292"/>
    </source>
</evidence>
<dbReference type="InterPro" id="IPR016174">
    <property type="entry name" value="Di-haem_cyt_TM"/>
</dbReference>
<keyword evidence="5" id="KW-0349">Heme</keyword>
<dbReference type="InterPro" id="IPR052168">
    <property type="entry name" value="Cytochrome_b561_oxidase"/>
</dbReference>
<keyword evidence="10" id="KW-0408">Iron</keyword>
<dbReference type="EMBL" id="QZEI01000008">
    <property type="protein sequence ID" value="RLV61094.1"/>
    <property type="molecule type" value="Genomic_DNA"/>
</dbReference>
<dbReference type="Proteomes" id="UP000281474">
    <property type="component" value="Unassembled WGS sequence"/>
</dbReference>
<feature type="domain" description="Cytochrome b561 bacterial/Ni-hydrogenase" evidence="14">
    <location>
        <begin position="21"/>
        <end position="193"/>
    </location>
</feature>
<evidence type="ECO:0000256" key="2">
    <source>
        <dbReference type="ARBA" id="ARBA00004651"/>
    </source>
</evidence>
<feature type="transmembrane region" description="Helical" evidence="13">
    <location>
        <begin position="97"/>
        <end position="119"/>
    </location>
</feature>
<evidence type="ECO:0000256" key="11">
    <source>
        <dbReference type="ARBA" id="ARBA00023136"/>
    </source>
</evidence>
<evidence type="ECO:0000256" key="5">
    <source>
        <dbReference type="ARBA" id="ARBA00022617"/>
    </source>
</evidence>
<evidence type="ECO:0000256" key="6">
    <source>
        <dbReference type="ARBA" id="ARBA00022692"/>
    </source>
</evidence>
<gene>
    <name evidence="15" type="ORF">D5018_03610</name>
</gene>
<evidence type="ECO:0000256" key="10">
    <source>
        <dbReference type="ARBA" id="ARBA00023004"/>
    </source>
</evidence>
<dbReference type="Pfam" id="PF01292">
    <property type="entry name" value="Ni_hydr_CYTB"/>
    <property type="match status" value="1"/>
</dbReference>
<reference evidence="15 16" key="1">
    <citation type="submission" date="2018-09" db="EMBL/GenBank/DDBJ databases">
        <title>Phylogeny of the Shewanellaceae, and recommendation for two new genera, Pseudoshewanella and Parashewanella.</title>
        <authorList>
            <person name="Wang G."/>
        </authorList>
    </citation>
    <scope>NUCLEOTIDE SEQUENCE [LARGE SCALE GENOMIC DNA]</scope>
    <source>
        <strain evidence="15 16">C51</strain>
    </source>
</reference>
<dbReference type="GO" id="GO:0005886">
    <property type="term" value="C:plasma membrane"/>
    <property type="evidence" value="ECO:0007669"/>
    <property type="project" value="UniProtKB-SubCell"/>
</dbReference>
<evidence type="ECO:0000256" key="8">
    <source>
        <dbReference type="ARBA" id="ARBA00022982"/>
    </source>
</evidence>
<keyword evidence="8" id="KW-0249">Electron transport</keyword>
<evidence type="ECO:0000256" key="1">
    <source>
        <dbReference type="ARBA" id="ARBA00001970"/>
    </source>
</evidence>
<dbReference type="InterPro" id="IPR011577">
    <property type="entry name" value="Cyt_b561_bac/Ni-Hgenase"/>
</dbReference>
<keyword evidence="9 13" id="KW-1133">Transmembrane helix</keyword>
<evidence type="ECO:0000256" key="7">
    <source>
        <dbReference type="ARBA" id="ARBA00022723"/>
    </source>
</evidence>
<name>A0A3L8Q0D5_9GAMM</name>